<comment type="caution">
    <text evidence="5">The sequence shown here is derived from an EMBL/GenBank/DDBJ whole genome shotgun (WGS) entry which is preliminary data.</text>
</comment>
<dbReference type="GO" id="GO:0031956">
    <property type="term" value="F:medium-chain fatty acid-CoA ligase activity"/>
    <property type="evidence" value="ECO:0007669"/>
    <property type="project" value="TreeGrafter"/>
</dbReference>
<dbReference type="AlphaFoldDB" id="A0A1V2I4C1"/>
<dbReference type="PROSITE" id="PS00455">
    <property type="entry name" value="AMP_BINDING"/>
    <property type="match status" value="1"/>
</dbReference>
<dbReference type="PANTHER" id="PTHR43201">
    <property type="entry name" value="ACYL-COA SYNTHETASE"/>
    <property type="match status" value="1"/>
</dbReference>
<dbReference type="InterPro" id="IPR000873">
    <property type="entry name" value="AMP-dep_synth/lig_dom"/>
</dbReference>
<evidence type="ECO:0000259" key="3">
    <source>
        <dbReference type="Pfam" id="PF00501"/>
    </source>
</evidence>
<evidence type="ECO:0000256" key="2">
    <source>
        <dbReference type="ARBA" id="ARBA00022598"/>
    </source>
</evidence>
<evidence type="ECO:0000256" key="1">
    <source>
        <dbReference type="ARBA" id="ARBA00006432"/>
    </source>
</evidence>
<comment type="similarity">
    <text evidence="1">Belongs to the ATP-dependent AMP-binding enzyme family.</text>
</comment>
<dbReference type="PANTHER" id="PTHR43201:SF5">
    <property type="entry name" value="MEDIUM-CHAIN ACYL-COA LIGASE ACSF2, MITOCHONDRIAL"/>
    <property type="match status" value="1"/>
</dbReference>
<organism evidence="5 6">
    <name type="scientific">Pseudofrankia asymbiotica</name>
    <dbReference type="NCBI Taxonomy" id="1834516"/>
    <lineage>
        <taxon>Bacteria</taxon>
        <taxon>Bacillati</taxon>
        <taxon>Actinomycetota</taxon>
        <taxon>Actinomycetes</taxon>
        <taxon>Frankiales</taxon>
        <taxon>Frankiaceae</taxon>
        <taxon>Pseudofrankia</taxon>
    </lineage>
</organism>
<dbReference type="STRING" id="1834516.BL253_31325"/>
<dbReference type="Proteomes" id="UP000188929">
    <property type="component" value="Unassembled WGS sequence"/>
</dbReference>
<protein>
    <submittedName>
        <fullName evidence="5">Fatty acid--CoA ligase</fullName>
    </submittedName>
</protein>
<feature type="domain" description="AMP-binding enzyme C-terminal" evidence="4">
    <location>
        <begin position="433"/>
        <end position="508"/>
    </location>
</feature>
<evidence type="ECO:0000313" key="5">
    <source>
        <dbReference type="EMBL" id="ONH24111.1"/>
    </source>
</evidence>
<dbReference type="InterPro" id="IPR020845">
    <property type="entry name" value="AMP-binding_CS"/>
</dbReference>
<gene>
    <name evidence="5" type="ORF">BL253_31325</name>
</gene>
<evidence type="ECO:0000313" key="6">
    <source>
        <dbReference type="Proteomes" id="UP000188929"/>
    </source>
</evidence>
<dbReference type="SUPFAM" id="SSF56801">
    <property type="entry name" value="Acetyl-CoA synthetase-like"/>
    <property type="match status" value="1"/>
</dbReference>
<dbReference type="EMBL" id="MOMC01000075">
    <property type="protein sequence ID" value="ONH24111.1"/>
    <property type="molecule type" value="Genomic_DNA"/>
</dbReference>
<accession>A0A1V2I4C1</accession>
<dbReference type="Gene3D" id="3.40.50.12780">
    <property type="entry name" value="N-terminal domain of ligase-like"/>
    <property type="match status" value="1"/>
</dbReference>
<dbReference type="NCBIfam" id="NF005801">
    <property type="entry name" value="PRK07656.1"/>
    <property type="match status" value="1"/>
</dbReference>
<dbReference type="Gene3D" id="3.30.300.30">
    <property type="match status" value="1"/>
</dbReference>
<dbReference type="InterPro" id="IPR045851">
    <property type="entry name" value="AMP-bd_C_sf"/>
</dbReference>
<dbReference type="GO" id="GO:0006631">
    <property type="term" value="P:fatty acid metabolic process"/>
    <property type="evidence" value="ECO:0007669"/>
    <property type="project" value="TreeGrafter"/>
</dbReference>
<dbReference type="Pfam" id="PF13193">
    <property type="entry name" value="AMP-binding_C"/>
    <property type="match status" value="1"/>
</dbReference>
<keyword evidence="2 5" id="KW-0436">Ligase</keyword>
<dbReference type="InterPro" id="IPR042099">
    <property type="entry name" value="ANL_N_sf"/>
</dbReference>
<evidence type="ECO:0000259" key="4">
    <source>
        <dbReference type="Pfam" id="PF13193"/>
    </source>
</evidence>
<proteinExistence type="inferred from homology"/>
<dbReference type="Pfam" id="PF00501">
    <property type="entry name" value="AMP-binding"/>
    <property type="match status" value="1"/>
</dbReference>
<feature type="domain" description="AMP-dependent synthetase/ligase" evidence="3">
    <location>
        <begin position="6"/>
        <end position="382"/>
    </location>
</feature>
<name>A0A1V2I4C1_9ACTN</name>
<dbReference type="InterPro" id="IPR025110">
    <property type="entry name" value="AMP-bd_C"/>
</dbReference>
<sequence>MPAALARATASWPTAEAVVDGEERLTFAGLDARSAAVARALVASGVRAGDRVSVWAPNSAAWVLVALGVYRAGAVLVPVNSRFKGQEAARVLRASGARLAFVVDGFLGADHLAMLAEHREGLDALGEIVLLAAPARPGATGWDAFLARGERDPDGALAAVVAARTAALGGDDVSDIVFTSGTTGAPKGAMLTHGASTRVYTAWSDVVGLRHGDRYLLVYPFFHTAGLKSGMLACVLAGATLLPHPAFDVPSVMRKVTEERVTMLPGPPAIYQTILGSDLTGYDLSSWRLAVTGAAVVPVELVRRLRSELGLRTVVTGYGLTETTGTATMCRHDDDPEVVARTSGRAIPGVEVRVVDDAGTPLPPGTPGEIVVRGYNIMKGYLDDPEATAEAVDADGWLHSGDIGIQDAAGNVTITDRKKDMFIVGGFNAYPAEIEAALLERGDLVQAAVVGIPDDRLGEVGVAFVVPRAGAAVDPAEVIAWSRARMANYKVPRRVEVVDALPLNATGKVVKYELRAQAAPSSPPVTG</sequence>
<keyword evidence="6" id="KW-1185">Reference proteome</keyword>
<reference evidence="6" key="1">
    <citation type="submission" date="2016-10" db="EMBL/GenBank/DDBJ databases">
        <title>Frankia sp. NRRL B-16386 Genome sequencing.</title>
        <authorList>
            <person name="Ghodhbane-Gtari F."/>
            <person name="Swanson E."/>
            <person name="Gueddou A."/>
            <person name="Hezbri K."/>
            <person name="Ktari K."/>
            <person name="Nouioui I."/>
            <person name="Morris K."/>
            <person name="Simpson S."/>
            <person name="Abebe-Akele F."/>
            <person name="Thomas K."/>
            <person name="Gtari M."/>
            <person name="Tisa L.S."/>
        </authorList>
    </citation>
    <scope>NUCLEOTIDE SEQUENCE [LARGE SCALE GENOMIC DNA]</scope>
    <source>
        <strain evidence="6">NRRL B-16386</strain>
    </source>
</reference>